<keyword evidence="2" id="KW-1185">Reference proteome</keyword>
<protein>
    <submittedName>
        <fullName evidence="1">AP2-like ethylene-responsive transcription factor BBM</fullName>
    </submittedName>
</protein>
<reference evidence="1 2" key="1">
    <citation type="submission" date="2024-06" db="EMBL/GenBank/DDBJ databases">
        <title>A chromosome level genome sequence of Diviner's sage (Salvia divinorum).</title>
        <authorList>
            <person name="Ford S.A."/>
            <person name="Ro D.-K."/>
            <person name="Ness R.W."/>
            <person name="Phillips M.A."/>
        </authorList>
    </citation>
    <scope>NUCLEOTIDE SEQUENCE [LARGE SCALE GENOMIC DNA]</scope>
    <source>
        <strain evidence="1">SAF-2024a</strain>
        <tissue evidence="1">Leaf</tissue>
    </source>
</reference>
<accession>A0ABD1FLX0</accession>
<name>A0ABD1FLX0_SALDI</name>
<gene>
    <name evidence="1" type="ORF">AAHA92_32803</name>
</gene>
<dbReference type="Proteomes" id="UP001567538">
    <property type="component" value="Unassembled WGS sequence"/>
</dbReference>
<sequence length="205" mass="22572">MHLTEGQMSGFGSANTHQWPTVAFQQSQPLSMHSYAHQMLWCKQLHDPYVGDTYNEINQQLQLGNIHSFMQPSVLHNITGLDSSNIEQNPGSNSTSYGDGSMVPTVRALIVQDGNQRHGNGYLGNDEGKFLDYESMFGRNQARNLTYQSQQSSSNLPKTINNFYDQDSTSTNWFPTAVPTGSAATRANNGAGNPGASTFTVWNDT</sequence>
<comment type="caution">
    <text evidence="1">The sequence shown here is derived from an EMBL/GenBank/DDBJ whole genome shotgun (WGS) entry which is preliminary data.</text>
</comment>
<organism evidence="1 2">
    <name type="scientific">Salvia divinorum</name>
    <name type="common">Maria pastora</name>
    <name type="synonym">Diviner's sage</name>
    <dbReference type="NCBI Taxonomy" id="28513"/>
    <lineage>
        <taxon>Eukaryota</taxon>
        <taxon>Viridiplantae</taxon>
        <taxon>Streptophyta</taxon>
        <taxon>Embryophyta</taxon>
        <taxon>Tracheophyta</taxon>
        <taxon>Spermatophyta</taxon>
        <taxon>Magnoliopsida</taxon>
        <taxon>eudicotyledons</taxon>
        <taxon>Gunneridae</taxon>
        <taxon>Pentapetalae</taxon>
        <taxon>asterids</taxon>
        <taxon>lamiids</taxon>
        <taxon>Lamiales</taxon>
        <taxon>Lamiaceae</taxon>
        <taxon>Nepetoideae</taxon>
        <taxon>Mentheae</taxon>
        <taxon>Salviinae</taxon>
        <taxon>Salvia</taxon>
        <taxon>Salvia subgen. Calosphace</taxon>
    </lineage>
</organism>
<evidence type="ECO:0000313" key="2">
    <source>
        <dbReference type="Proteomes" id="UP001567538"/>
    </source>
</evidence>
<proteinExistence type="predicted"/>
<dbReference type="EMBL" id="JBEAFC010000014">
    <property type="protein sequence ID" value="KAL1532842.1"/>
    <property type="molecule type" value="Genomic_DNA"/>
</dbReference>
<evidence type="ECO:0000313" key="1">
    <source>
        <dbReference type="EMBL" id="KAL1532842.1"/>
    </source>
</evidence>
<dbReference type="AlphaFoldDB" id="A0ABD1FLX0"/>